<evidence type="ECO:0008006" key="2">
    <source>
        <dbReference type="Google" id="ProtNLM"/>
    </source>
</evidence>
<protein>
    <recommendedName>
        <fullName evidence="2">Tetratricopeptide repeat protein</fullName>
    </recommendedName>
</protein>
<sequence length="339" mass="37945">MSCTSSIRYPVQKINDPRLSEIEVLGLNQINIKTSEGVILQDRNGRWTKSELKVDKGVVEKIIGMSLVSMIGRSGRPEVIRIKDYQNLLNNYEKLGALAGLKRRSVDAVLNMDIKVTAIEQNGVYTDKVRFSISEYAKTGKKWKLVKSTSDDKLVNFPYIHTLYSLSMVTELIWTKEGSKDLIKSWTESFVLHNFYDGRSGEKDFMVGKNTVFISDYGEGEISFNKAPMPFEEALARVSVHSVNRILPALSTSTSWETRRIDTGGDEFSVQSLEASKVEEACQRLEILENPSIQDIYNLGVCYEVVGEKAIAKAKYKEAIELDSGYDLAIEALGAAEGL</sequence>
<name>A0A382G106_9ZZZZ</name>
<gene>
    <name evidence="1" type="ORF">METZ01_LOCUS221413</name>
</gene>
<dbReference type="InterPro" id="IPR011990">
    <property type="entry name" value="TPR-like_helical_dom_sf"/>
</dbReference>
<dbReference type="Gene3D" id="1.25.40.10">
    <property type="entry name" value="Tetratricopeptide repeat domain"/>
    <property type="match status" value="1"/>
</dbReference>
<dbReference type="EMBL" id="UINC01052804">
    <property type="protein sequence ID" value="SVB68559.1"/>
    <property type="molecule type" value="Genomic_DNA"/>
</dbReference>
<dbReference type="AlphaFoldDB" id="A0A382G106"/>
<proteinExistence type="predicted"/>
<accession>A0A382G106</accession>
<reference evidence="1" key="1">
    <citation type="submission" date="2018-05" db="EMBL/GenBank/DDBJ databases">
        <authorList>
            <person name="Lanie J.A."/>
            <person name="Ng W.-L."/>
            <person name="Kazmierczak K.M."/>
            <person name="Andrzejewski T.M."/>
            <person name="Davidsen T.M."/>
            <person name="Wayne K.J."/>
            <person name="Tettelin H."/>
            <person name="Glass J.I."/>
            <person name="Rusch D."/>
            <person name="Podicherti R."/>
            <person name="Tsui H.-C.T."/>
            <person name="Winkler M.E."/>
        </authorList>
    </citation>
    <scope>NUCLEOTIDE SEQUENCE</scope>
</reference>
<evidence type="ECO:0000313" key="1">
    <source>
        <dbReference type="EMBL" id="SVB68559.1"/>
    </source>
</evidence>
<organism evidence="1">
    <name type="scientific">marine metagenome</name>
    <dbReference type="NCBI Taxonomy" id="408172"/>
    <lineage>
        <taxon>unclassified sequences</taxon>
        <taxon>metagenomes</taxon>
        <taxon>ecological metagenomes</taxon>
    </lineage>
</organism>